<gene>
    <name evidence="17" type="ORF">V9T40_007154</name>
</gene>
<protein>
    <recommendedName>
        <fullName evidence="8">Regucalcin</fullName>
        <ecNumber evidence="7">3.1.1.17</ecNumber>
    </recommendedName>
    <alternativeName>
        <fullName evidence="13">Gluconolactonase</fullName>
    </alternativeName>
</protein>
<dbReference type="Proteomes" id="UP001367676">
    <property type="component" value="Unassembled WGS sequence"/>
</dbReference>
<evidence type="ECO:0000256" key="12">
    <source>
        <dbReference type="ARBA" id="ARBA00022837"/>
    </source>
</evidence>
<feature type="domain" description="SMP-30/Gluconolactonase/LRE-like region" evidence="16">
    <location>
        <begin position="940"/>
        <end position="1194"/>
    </location>
</feature>
<evidence type="ECO:0000256" key="14">
    <source>
        <dbReference type="PIRSR" id="PIRSR605511-1"/>
    </source>
</evidence>
<dbReference type="Gene3D" id="2.120.10.30">
    <property type="entry name" value="TolB, C-terminal domain"/>
    <property type="match status" value="5"/>
</dbReference>
<feature type="binding site" evidence="15">
    <location>
        <position position="437"/>
    </location>
    <ligand>
        <name>substrate</name>
    </ligand>
</feature>
<accession>A0AAN9TY02</accession>
<dbReference type="GO" id="GO:0005509">
    <property type="term" value="F:calcium ion binding"/>
    <property type="evidence" value="ECO:0007669"/>
    <property type="project" value="TreeGrafter"/>
</dbReference>
<feature type="domain" description="SMP-30/Gluconolactonase/LRE-like region" evidence="16">
    <location>
        <begin position="346"/>
        <end position="600"/>
    </location>
</feature>
<dbReference type="PANTHER" id="PTHR10907:SF66">
    <property type="entry name" value="MIP34848P1-RELATED"/>
    <property type="match status" value="1"/>
</dbReference>
<dbReference type="FunFam" id="2.120.10.30:FF:000027">
    <property type="entry name" value="Regucalcin homologue"/>
    <property type="match status" value="1"/>
</dbReference>
<feature type="binding site" evidence="15">
    <location>
        <position position="348"/>
    </location>
    <ligand>
        <name>a divalent metal cation</name>
        <dbReference type="ChEBI" id="CHEBI:60240"/>
    </ligand>
</feature>
<dbReference type="GO" id="GO:0005737">
    <property type="term" value="C:cytoplasm"/>
    <property type="evidence" value="ECO:0007669"/>
    <property type="project" value="UniProtKB-SubCell"/>
</dbReference>
<evidence type="ECO:0000256" key="11">
    <source>
        <dbReference type="ARBA" id="ARBA00022801"/>
    </source>
</evidence>
<keyword evidence="15" id="KW-0862">Zinc</keyword>
<feature type="binding site" evidence="15">
    <location>
        <position position="489"/>
    </location>
    <ligand>
        <name>a divalent metal cation</name>
        <dbReference type="ChEBI" id="CHEBI:60240"/>
    </ligand>
</feature>
<evidence type="ECO:0000313" key="18">
    <source>
        <dbReference type="Proteomes" id="UP001367676"/>
    </source>
</evidence>
<evidence type="ECO:0000256" key="8">
    <source>
        <dbReference type="ARBA" id="ARBA00016808"/>
    </source>
</evidence>
<dbReference type="Pfam" id="PF08450">
    <property type="entry name" value="SGL"/>
    <property type="match status" value="5"/>
</dbReference>
<evidence type="ECO:0000256" key="10">
    <source>
        <dbReference type="ARBA" id="ARBA00022723"/>
    </source>
</evidence>
<organism evidence="17 18">
    <name type="scientific">Parthenolecanium corni</name>
    <dbReference type="NCBI Taxonomy" id="536013"/>
    <lineage>
        <taxon>Eukaryota</taxon>
        <taxon>Metazoa</taxon>
        <taxon>Ecdysozoa</taxon>
        <taxon>Arthropoda</taxon>
        <taxon>Hexapoda</taxon>
        <taxon>Insecta</taxon>
        <taxon>Pterygota</taxon>
        <taxon>Neoptera</taxon>
        <taxon>Paraneoptera</taxon>
        <taxon>Hemiptera</taxon>
        <taxon>Sternorrhyncha</taxon>
        <taxon>Coccoidea</taxon>
        <taxon>Coccidae</taxon>
        <taxon>Parthenolecanium</taxon>
    </lineage>
</organism>
<comment type="cofactor">
    <cofactor evidence="4">
        <name>Mg(2+)</name>
        <dbReference type="ChEBI" id="CHEBI:18420"/>
    </cofactor>
</comment>
<evidence type="ECO:0000256" key="2">
    <source>
        <dbReference type="ARBA" id="ARBA00001913"/>
    </source>
</evidence>
<feature type="active site" description="Proton donor/acceptor" evidence="14">
    <location>
        <position position="541"/>
    </location>
</feature>
<feature type="domain" description="SMP-30/Gluconolactonase/LRE-like region" evidence="16">
    <location>
        <begin position="15"/>
        <end position="270"/>
    </location>
</feature>
<keyword evidence="9" id="KW-0963">Cytoplasm</keyword>
<comment type="cofactor">
    <cofactor evidence="15">
        <name>Zn(2+)</name>
        <dbReference type="ChEBI" id="CHEBI:29105"/>
    </cofactor>
    <text evidence="15">Binds 1 divalent metal cation per subunit.</text>
</comment>
<evidence type="ECO:0000259" key="16">
    <source>
        <dbReference type="Pfam" id="PF08450"/>
    </source>
</evidence>
<dbReference type="EMBL" id="JBBCAQ010000002">
    <property type="protein sequence ID" value="KAK7605296.1"/>
    <property type="molecule type" value="Genomic_DNA"/>
</dbReference>
<feature type="binding site" evidence="15">
    <location>
        <position position="439"/>
    </location>
    <ligand>
        <name>substrate</name>
    </ligand>
</feature>
<dbReference type="InterPro" id="IPR005511">
    <property type="entry name" value="SMP-30"/>
</dbReference>
<comment type="cofactor">
    <cofactor evidence="3">
        <name>Mn(2+)</name>
        <dbReference type="ChEBI" id="CHEBI:29035"/>
    </cofactor>
</comment>
<comment type="caution">
    <text evidence="17">The sequence shown here is derived from an EMBL/GenBank/DDBJ whole genome shotgun (WGS) entry which is preliminary data.</text>
</comment>
<proteinExistence type="inferred from homology"/>
<dbReference type="InterPro" id="IPR013658">
    <property type="entry name" value="SGL"/>
</dbReference>
<keyword evidence="18" id="KW-1185">Reference proteome</keyword>
<comment type="similarity">
    <text evidence="6">Belongs to the SMP-30/CGR1 family.</text>
</comment>
<evidence type="ECO:0000256" key="15">
    <source>
        <dbReference type="PIRSR" id="PIRSR605511-2"/>
    </source>
</evidence>
<evidence type="ECO:0000256" key="1">
    <source>
        <dbReference type="ARBA" id="ARBA00001589"/>
    </source>
</evidence>
<evidence type="ECO:0000256" key="3">
    <source>
        <dbReference type="ARBA" id="ARBA00001936"/>
    </source>
</evidence>
<dbReference type="SUPFAM" id="SSF63829">
    <property type="entry name" value="Calcium-dependent phosphotriesterase"/>
    <property type="match status" value="5"/>
</dbReference>
<dbReference type="GO" id="GO:0019853">
    <property type="term" value="P:L-ascorbic acid biosynthetic process"/>
    <property type="evidence" value="ECO:0007669"/>
    <property type="project" value="TreeGrafter"/>
</dbReference>
<reference evidence="17 18" key="1">
    <citation type="submission" date="2024-03" db="EMBL/GenBank/DDBJ databases">
        <title>Adaptation during the transition from Ophiocordyceps entomopathogen to insect associate is accompanied by gene loss and intensified selection.</title>
        <authorList>
            <person name="Ward C.M."/>
            <person name="Onetto C.A."/>
            <person name="Borneman A.R."/>
        </authorList>
    </citation>
    <scope>NUCLEOTIDE SEQUENCE [LARGE SCALE GENOMIC DNA]</scope>
    <source>
        <strain evidence="17">AWRI1</strain>
        <tissue evidence="17">Single Adult Female</tissue>
    </source>
</reference>
<comment type="catalytic activity">
    <reaction evidence="1">
        <text>D-glucono-1,5-lactone + H2O = D-gluconate + H(+)</text>
        <dbReference type="Rhea" id="RHEA:10440"/>
        <dbReference type="ChEBI" id="CHEBI:15377"/>
        <dbReference type="ChEBI" id="CHEBI:15378"/>
        <dbReference type="ChEBI" id="CHEBI:16217"/>
        <dbReference type="ChEBI" id="CHEBI:18391"/>
        <dbReference type="EC" id="3.1.1.17"/>
    </reaction>
</comment>
<feature type="binding site" evidence="15">
    <location>
        <position position="541"/>
    </location>
    <ligand>
        <name>a divalent metal cation</name>
        <dbReference type="ChEBI" id="CHEBI:60240"/>
    </ligand>
</feature>
<dbReference type="PANTHER" id="PTHR10907">
    <property type="entry name" value="REGUCALCIN"/>
    <property type="match status" value="1"/>
</dbReference>
<keyword evidence="10 15" id="KW-0479">Metal-binding</keyword>
<feature type="domain" description="SMP-30/Gluconolactonase/LRE-like region" evidence="16">
    <location>
        <begin position="1230"/>
        <end position="1483"/>
    </location>
</feature>
<sequence length="1517" mass="167998">MSLEPKITIKKQLKLGEGPHWDEETQSLYLTDIYDGSVLKYDPKTGSHTQAKVSEAPVSIIIPVKDQRNKFLITSSLSVATIVWDGVSKTVSDFKILLTLDESSEMRINDGKVSPSGVLFAGTMPQKLNVNNMNNRKGHLYSFKNMRAKKLLDGISVSNGLAWTNDEKIMYYIDSPKRKVTAYDYNKETTEITNPKTIFNLEEKNLSGFPDGMTIDVTGNLWIACYDGSMVVNVNPQNGDILKTITFPAKFITSVAFGGPTFEDLYVTSSYGEGINPTYEAKAEDGYTFVITGTGTRDIPLQCVEYFNTCLWNDARSFQTNTLNKNQWMKEMAVQVKMISNKKLGCGEGPHWDEKTQSLYFVDIPGCTINKYDSKTGLHTQAKISDQVSVIIPIENEPNKFLIILGCTVATVVWDGVSETVTNFQELHKLDEDADMRTNDGKVSPGGVLFVGTMVRNLDFDNLGKKKGRLYSLKNLKSKRILDDLIISNGLAWSHDEKTLYFIDSGKYKIVSYQYNKETTEISDEKTVFDFKENNVEGLPDGMTIDTDGNLWVACYDGARVINIDPRNGKLLRTIALPARFTTSVAFGGPNFEDLYVTSGSGEGPNAHLSKAEDGCTYVITGTGAQMTIEVKAVATKLKTEKGPFMVGEGPHWDEKTQALYFVDVFRGSIHRYHPETGSHTQAKVCENDTELTIIIPVKGETNKFFVAYGCTMATIIWDGVSETVSESKILQTLPENVDVRINDGKVSPSGVLLAGTMKQRLDFNYLDHSKCHLYSFKDMKKKKLLDGVSISNGLAWSHDEKVLYFIDSPKYRVDSYQYSKDTIELTNRKTIFDFKANNINAFPNGMTIDIDGNLWIACFGSGQVLNVDPQNGKLLRSIELPAKFITSVAFGGRSFEDLYVTSAENEAKKELDSQDGSTFVITGIGSDVKIEALTKSMELGEGPHWDNEKGILYFVNLFQSEVHSYEPATREHKFIKIGNEPVTFVIPVAGKKNEFAISYGRNLQILTWDGKSSTFSVENYLHIETRPDSRLNDAKASPSNVLFAGSMGNEKDGNIENGQGGLYVIENKKVETLLNGIGIANGLGWNTDETEFYWNDTLALKLYKFDYDSKNRSLSNQRVLLDFKEKNIKGQPDGLTVDSEGFLWVACIKGSQIIKVCPKSGKVLRLVELPLTDITSVAFGGPNFDIMYCTTATHGVAENDITPQAGCLLQITGLGGDVRIEALTESIELGEGPHWDHEKGILYYINLYASEVHSYEPATQEHRFIKIGNKPVTFAIPLADKNNKFAISYGRDLQILTWDGKSSTFSTENHCNIETRPDSRMNDAKASPSNVLFAGSMGNEKGTHIPDGEGGLYVIKNKNVKTLLSGIGIANGLGWNADETEFYWNDTLALKLYKFDYDSQSCSISNQRVLLDFKENNIKGLPDGLTVDSEGFLWVACIKGSQIIKVCPQSGEVLRSIEVPCTDITSVAFGGPNFDIMYCTTSTHNVAGNDITPEAGCLLQITGLGTCGVPANPVRL</sequence>
<keyword evidence="11" id="KW-0378">Hydrolase</keyword>
<dbReference type="GO" id="GO:0004341">
    <property type="term" value="F:gluconolactonase activity"/>
    <property type="evidence" value="ECO:0007669"/>
    <property type="project" value="UniProtKB-EC"/>
</dbReference>
<dbReference type="EC" id="3.1.1.17" evidence="7"/>
<comment type="cofactor">
    <cofactor evidence="2">
        <name>Ca(2+)</name>
        <dbReference type="ChEBI" id="CHEBI:29108"/>
    </cofactor>
</comment>
<evidence type="ECO:0000256" key="9">
    <source>
        <dbReference type="ARBA" id="ARBA00022490"/>
    </source>
</evidence>
<dbReference type="InterPro" id="IPR011042">
    <property type="entry name" value="6-blade_b-propeller_TolB-like"/>
</dbReference>
<evidence type="ECO:0000256" key="5">
    <source>
        <dbReference type="ARBA" id="ARBA00004496"/>
    </source>
</evidence>
<keyword evidence="12" id="KW-0106">Calcium</keyword>
<comment type="subcellular location">
    <subcellularLocation>
        <location evidence="5">Cytoplasm</location>
    </subcellularLocation>
</comment>
<evidence type="ECO:0000256" key="13">
    <source>
        <dbReference type="ARBA" id="ARBA00032464"/>
    </source>
</evidence>
<name>A0AAN9TY02_9HEMI</name>
<feature type="domain" description="SMP-30/Gluconolactonase/LRE-like region" evidence="16">
    <location>
        <begin position="647"/>
        <end position="904"/>
    </location>
</feature>
<evidence type="ECO:0000256" key="4">
    <source>
        <dbReference type="ARBA" id="ARBA00001946"/>
    </source>
</evidence>
<evidence type="ECO:0000256" key="6">
    <source>
        <dbReference type="ARBA" id="ARBA00008853"/>
    </source>
</evidence>
<evidence type="ECO:0000313" key="17">
    <source>
        <dbReference type="EMBL" id="KAK7605296.1"/>
    </source>
</evidence>
<evidence type="ECO:0000256" key="7">
    <source>
        <dbReference type="ARBA" id="ARBA00013227"/>
    </source>
</evidence>
<dbReference type="PRINTS" id="PR01790">
    <property type="entry name" value="SMP30FAMILY"/>
</dbReference>